<keyword evidence="2" id="KW-0812">Transmembrane</keyword>
<feature type="transmembrane region" description="Helical" evidence="2">
    <location>
        <begin position="29"/>
        <end position="50"/>
    </location>
</feature>
<evidence type="ECO:0000256" key="2">
    <source>
        <dbReference type="SAM" id="Phobius"/>
    </source>
</evidence>
<accession>A0A164YVM0</accession>
<name>A0A164YVM0_9AGAM</name>
<evidence type="ECO:0000256" key="1">
    <source>
        <dbReference type="SAM" id="MobiDB-lite"/>
    </source>
</evidence>
<keyword evidence="4" id="KW-1185">Reference proteome</keyword>
<evidence type="ECO:0000313" key="4">
    <source>
        <dbReference type="Proteomes" id="UP000076722"/>
    </source>
</evidence>
<protein>
    <submittedName>
        <fullName evidence="3">Uncharacterized protein</fullName>
    </submittedName>
</protein>
<keyword evidence="2" id="KW-0472">Membrane</keyword>
<dbReference type="OrthoDB" id="3267806at2759"/>
<organism evidence="3 4">
    <name type="scientific">Sistotremastrum niveocremeum HHB9708</name>
    <dbReference type="NCBI Taxonomy" id="1314777"/>
    <lineage>
        <taxon>Eukaryota</taxon>
        <taxon>Fungi</taxon>
        <taxon>Dikarya</taxon>
        <taxon>Basidiomycota</taxon>
        <taxon>Agaricomycotina</taxon>
        <taxon>Agaricomycetes</taxon>
        <taxon>Sistotremastrales</taxon>
        <taxon>Sistotremastraceae</taxon>
        <taxon>Sertulicium</taxon>
        <taxon>Sertulicium niveocremeum</taxon>
    </lineage>
</organism>
<feature type="region of interest" description="Disordered" evidence="1">
    <location>
        <begin position="333"/>
        <end position="376"/>
    </location>
</feature>
<gene>
    <name evidence="3" type="ORF">SISNIDRAFT_450071</name>
</gene>
<dbReference type="AlphaFoldDB" id="A0A164YVM0"/>
<evidence type="ECO:0000313" key="3">
    <source>
        <dbReference type="EMBL" id="KZS97280.1"/>
    </source>
</evidence>
<dbReference type="EMBL" id="KV419397">
    <property type="protein sequence ID" value="KZS97280.1"/>
    <property type="molecule type" value="Genomic_DNA"/>
</dbReference>
<feature type="transmembrane region" description="Helical" evidence="2">
    <location>
        <begin position="62"/>
        <end position="81"/>
    </location>
</feature>
<sequence length="376" mass="41620">MSMTLNQSWAPPGESSSDLFEERTVLDGVAVGCVAYGAALMLYLICLHLLLEKRKSEKFNLVYSTILFALVTIGNAGNIWTDQVVYIDNRNFPGGPNAFGEVYYSLPVTVMGFAAFILATWMQDGFLLYRFLLLWNFNYYMFVIPLLMYLTSVAFGCILLFSISQPGASLWTTTTVPFALIYWSISISLNIILTTLIAGRLLWIRHSIREVLGEEHTRTLTSVAAMLVESSSLYTVIGIAFLITYRIESSVQNLIIPTLGVVQSISPQLIIYRVIRGRGWSRSTAALTGPISFATNTMAEESRMTGMTGVSTYPPSSLPSSIPSSATAYNTLPFSDKKNRANSDMSKSEQDLEGSSSDMGRTVPPMMDGARQYRDF</sequence>
<feature type="transmembrane region" description="Helical" evidence="2">
    <location>
        <begin position="101"/>
        <end position="119"/>
    </location>
</feature>
<feature type="transmembrane region" description="Helical" evidence="2">
    <location>
        <begin position="139"/>
        <end position="161"/>
    </location>
</feature>
<reference evidence="3 4" key="1">
    <citation type="journal article" date="2016" name="Mol. Biol. Evol.">
        <title>Comparative Genomics of Early-Diverging Mushroom-Forming Fungi Provides Insights into the Origins of Lignocellulose Decay Capabilities.</title>
        <authorList>
            <person name="Nagy L.G."/>
            <person name="Riley R."/>
            <person name="Tritt A."/>
            <person name="Adam C."/>
            <person name="Daum C."/>
            <person name="Floudas D."/>
            <person name="Sun H."/>
            <person name="Yadav J.S."/>
            <person name="Pangilinan J."/>
            <person name="Larsson K.H."/>
            <person name="Matsuura K."/>
            <person name="Barry K."/>
            <person name="Labutti K."/>
            <person name="Kuo R."/>
            <person name="Ohm R.A."/>
            <person name="Bhattacharya S.S."/>
            <person name="Shirouzu T."/>
            <person name="Yoshinaga Y."/>
            <person name="Martin F.M."/>
            <person name="Grigoriev I.V."/>
            <person name="Hibbett D.S."/>
        </authorList>
    </citation>
    <scope>NUCLEOTIDE SEQUENCE [LARGE SCALE GENOMIC DNA]</scope>
    <source>
        <strain evidence="3 4">HHB9708</strain>
    </source>
</reference>
<feature type="transmembrane region" description="Helical" evidence="2">
    <location>
        <begin position="255"/>
        <end position="275"/>
    </location>
</feature>
<feature type="compositionally biased region" description="Basic and acidic residues" evidence="1">
    <location>
        <begin position="335"/>
        <end position="350"/>
    </location>
</feature>
<keyword evidence="2" id="KW-1133">Transmembrane helix</keyword>
<feature type="transmembrane region" description="Helical" evidence="2">
    <location>
        <begin position="223"/>
        <end position="243"/>
    </location>
</feature>
<feature type="transmembrane region" description="Helical" evidence="2">
    <location>
        <begin position="181"/>
        <end position="203"/>
    </location>
</feature>
<proteinExistence type="predicted"/>
<dbReference type="Proteomes" id="UP000076722">
    <property type="component" value="Unassembled WGS sequence"/>
</dbReference>